<gene>
    <name evidence="2" type="ORF">EVJ58_g8026</name>
</gene>
<reference evidence="2 3" key="1">
    <citation type="submission" date="2019-01" db="EMBL/GenBank/DDBJ databases">
        <title>Genome sequencing of the rare red list fungi Fomitopsis rosea.</title>
        <authorList>
            <person name="Buettner E."/>
            <person name="Kellner H."/>
        </authorList>
    </citation>
    <scope>NUCLEOTIDE SEQUENCE [LARGE SCALE GENOMIC DNA]</scope>
    <source>
        <strain evidence="2 3">DSM 105464</strain>
    </source>
</reference>
<evidence type="ECO:0000313" key="2">
    <source>
        <dbReference type="EMBL" id="TFY55799.1"/>
    </source>
</evidence>
<dbReference type="EMBL" id="SEKV01000560">
    <property type="protein sequence ID" value="TFY55799.1"/>
    <property type="molecule type" value="Genomic_DNA"/>
</dbReference>
<dbReference type="InterPro" id="IPR002575">
    <property type="entry name" value="Aminoglycoside_PTrfase"/>
</dbReference>
<dbReference type="InterPro" id="IPR051678">
    <property type="entry name" value="AGP_Transferase"/>
</dbReference>
<dbReference type="STRING" id="34475.A0A4Y9Y4S7"/>
<dbReference type="PANTHER" id="PTHR21310:SF15">
    <property type="entry name" value="AMINOGLYCOSIDE PHOSPHOTRANSFERASE DOMAIN-CONTAINING PROTEIN"/>
    <property type="match status" value="1"/>
</dbReference>
<organism evidence="2 3">
    <name type="scientific">Rhodofomes roseus</name>
    <dbReference type="NCBI Taxonomy" id="34475"/>
    <lineage>
        <taxon>Eukaryota</taxon>
        <taxon>Fungi</taxon>
        <taxon>Dikarya</taxon>
        <taxon>Basidiomycota</taxon>
        <taxon>Agaricomycotina</taxon>
        <taxon>Agaricomycetes</taxon>
        <taxon>Polyporales</taxon>
        <taxon>Rhodofomes</taxon>
    </lineage>
</organism>
<protein>
    <recommendedName>
        <fullName evidence="1">Aminoglycoside phosphotransferase domain-containing protein</fullName>
    </recommendedName>
</protein>
<comment type="caution">
    <text evidence="2">The sequence shown here is derived from an EMBL/GenBank/DDBJ whole genome shotgun (WGS) entry which is preliminary data.</text>
</comment>
<accession>A0A4Y9Y4S7</accession>
<dbReference type="Pfam" id="PF01636">
    <property type="entry name" value="APH"/>
    <property type="match status" value="1"/>
</dbReference>
<proteinExistence type="predicted"/>
<evidence type="ECO:0000259" key="1">
    <source>
        <dbReference type="Pfam" id="PF01636"/>
    </source>
</evidence>
<dbReference type="SUPFAM" id="SSF56112">
    <property type="entry name" value="Protein kinase-like (PK-like)"/>
    <property type="match status" value="1"/>
</dbReference>
<sequence>MDSDAVVEIQMSSVSIPSEAALNESYRPGYTRLCPVDVPRLVDVARAALRLDPSTIPVTGLRILGAGVFNKVFFMQFGSIAVIARVPFNTPAARDPVRIISQIATLDFLSIHIPTVPVPKVLAASPDSQSPPCAPYVIAEFCKGTPLTIQEWYRDMSAASRDRAIDLLADMWVKITAPLPFKAIGSIIRRTVDPHSAMSRMGGAAESPAFHIMPMIPQFPKKWTELVDPSAETRAGPRSIAEHWAARMKEQRDDIVAAFPDEDHSVLVWDNAGSKHTLGKLWQCVRAMQELTDIAVSLDPLAHAPAMALMHADYSCWRNILFSPDRARIEGVIDWDDAIVVPRDLAALYPEELTHHTRGWRVDPPDVFAIPPGTLYEDEGLWETAIEETKQRRMFREAVGRRDPQLAELYTDRRARLRRRVDILLRDGWYAWLSRNDWVLGQGLEEARALAS</sequence>
<dbReference type="Proteomes" id="UP000298390">
    <property type="component" value="Unassembled WGS sequence"/>
</dbReference>
<dbReference type="PANTHER" id="PTHR21310">
    <property type="entry name" value="AMINOGLYCOSIDE PHOSPHOTRANSFERASE-RELATED-RELATED"/>
    <property type="match status" value="1"/>
</dbReference>
<dbReference type="AlphaFoldDB" id="A0A4Y9Y4S7"/>
<evidence type="ECO:0000313" key="3">
    <source>
        <dbReference type="Proteomes" id="UP000298390"/>
    </source>
</evidence>
<dbReference type="InterPro" id="IPR011009">
    <property type="entry name" value="Kinase-like_dom_sf"/>
</dbReference>
<name>A0A4Y9Y4S7_9APHY</name>
<feature type="domain" description="Aminoglycoside phosphotransferase" evidence="1">
    <location>
        <begin position="64"/>
        <end position="338"/>
    </location>
</feature>